<keyword evidence="2" id="KW-0812">Transmembrane</keyword>
<name>A0A846TRE8_9MICC</name>
<proteinExistence type="predicted"/>
<feature type="transmembrane region" description="Helical" evidence="2">
    <location>
        <begin position="12"/>
        <end position="32"/>
    </location>
</feature>
<evidence type="ECO:0000313" key="3">
    <source>
        <dbReference type="EMBL" id="NKE09399.1"/>
    </source>
</evidence>
<keyword evidence="2" id="KW-1133">Transmembrane helix</keyword>
<reference evidence="3 4" key="1">
    <citation type="submission" date="2020-02" db="EMBL/GenBank/DDBJ databases">
        <authorList>
            <person name="Sun Q."/>
        </authorList>
    </citation>
    <scope>NUCLEOTIDE SEQUENCE [LARGE SCALE GENOMIC DNA]</scope>
    <source>
        <strain evidence="3 4">YIM 13062</strain>
    </source>
</reference>
<protein>
    <submittedName>
        <fullName evidence="3">Uncharacterized protein</fullName>
    </submittedName>
</protein>
<feature type="transmembrane region" description="Helical" evidence="2">
    <location>
        <begin position="38"/>
        <end position="58"/>
    </location>
</feature>
<dbReference type="Proteomes" id="UP000521379">
    <property type="component" value="Unassembled WGS sequence"/>
</dbReference>
<accession>A0A846TRE8</accession>
<dbReference type="AlphaFoldDB" id="A0A846TRE8"/>
<keyword evidence="2" id="KW-0472">Membrane</keyword>
<evidence type="ECO:0000256" key="1">
    <source>
        <dbReference type="SAM" id="MobiDB-lite"/>
    </source>
</evidence>
<organism evidence="3 4">
    <name type="scientific">Kocuria subflava</name>
    <dbReference type="NCBI Taxonomy" id="1736139"/>
    <lineage>
        <taxon>Bacteria</taxon>
        <taxon>Bacillati</taxon>
        <taxon>Actinomycetota</taxon>
        <taxon>Actinomycetes</taxon>
        <taxon>Micrococcales</taxon>
        <taxon>Micrococcaceae</taxon>
        <taxon>Kocuria</taxon>
    </lineage>
</organism>
<gene>
    <name evidence="3" type="ORF">GTW58_05480</name>
</gene>
<comment type="caution">
    <text evidence="3">The sequence shown here is derived from an EMBL/GenBank/DDBJ whole genome shotgun (WGS) entry which is preliminary data.</text>
</comment>
<feature type="region of interest" description="Disordered" evidence="1">
    <location>
        <begin position="60"/>
        <end position="81"/>
    </location>
</feature>
<evidence type="ECO:0000256" key="2">
    <source>
        <dbReference type="SAM" id="Phobius"/>
    </source>
</evidence>
<evidence type="ECO:0000313" key="4">
    <source>
        <dbReference type="Proteomes" id="UP000521379"/>
    </source>
</evidence>
<keyword evidence="4" id="KW-1185">Reference proteome</keyword>
<dbReference type="RefSeq" id="WP_157980398.1">
    <property type="nucleotide sequence ID" value="NZ_JAAVUN010000008.1"/>
</dbReference>
<sequence>MTEIMMAKHKPTLTVVCSVLLALVVNIVLDVTTDLPVAFRWGIAILAVLMFSTVTELVSRSSRSTHPDHGRDSTGVAGPSR</sequence>
<dbReference type="EMBL" id="JAAVUN010000008">
    <property type="protein sequence ID" value="NKE09399.1"/>
    <property type="molecule type" value="Genomic_DNA"/>
</dbReference>